<dbReference type="GO" id="GO:0031122">
    <property type="term" value="P:cytoplasmic microtubule organization"/>
    <property type="evidence" value="ECO:0007669"/>
    <property type="project" value="TreeGrafter"/>
</dbReference>
<name>H3D3F5_TETNG</name>
<feature type="region of interest" description="Disordered" evidence="2">
    <location>
        <begin position="487"/>
        <end position="536"/>
    </location>
</feature>
<feature type="coiled-coil region" evidence="1">
    <location>
        <begin position="48"/>
        <end position="89"/>
    </location>
</feature>
<reference evidence="3" key="2">
    <citation type="submission" date="2025-08" db="UniProtKB">
        <authorList>
            <consortium name="Ensembl"/>
        </authorList>
    </citation>
    <scope>IDENTIFICATION</scope>
</reference>
<evidence type="ECO:0000256" key="2">
    <source>
        <dbReference type="SAM" id="MobiDB-lite"/>
    </source>
</evidence>
<dbReference type="GeneTree" id="ENSGT00940000155559"/>
<reference evidence="3" key="3">
    <citation type="submission" date="2025-09" db="UniProtKB">
        <authorList>
            <consortium name="Ensembl"/>
        </authorList>
    </citation>
    <scope>IDENTIFICATION</scope>
</reference>
<dbReference type="HOGENOM" id="CLU_007768_0_0_1"/>
<dbReference type="AlphaFoldDB" id="H3D3F5"/>
<evidence type="ECO:0000256" key="1">
    <source>
        <dbReference type="SAM" id="Coils"/>
    </source>
</evidence>
<organism evidence="3 4">
    <name type="scientific">Tetraodon nigroviridis</name>
    <name type="common">Spotted green pufferfish</name>
    <name type="synonym">Chelonodon nigroviridis</name>
    <dbReference type="NCBI Taxonomy" id="99883"/>
    <lineage>
        <taxon>Eukaryota</taxon>
        <taxon>Metazoa</taxon>
        <taxon>Chordata</taxon>
        <taxon>Craniata</taxon>
        <taxon>Vertebrata</taxon>
        <taxon>Euteleostomi</taxon>
        <taxon>Actinopterygii</taxon>
        <taxon>Neopterygii</taxon>
        <taxon>Teleostei</taxon>
        <taxon>Neoteleostei</taxon>
        <taxon>Acanthomorphata</taxon>
        <taxon>Eupercaria</taxon>
        <taxon>Tetraodontiformes</taxon>
        <taxon>Tetradontoidea</taxon>
        <taxon>Tetraodontidae</taxon>
        <taxon>Tetraodon</taxon>
    </lineage>
</organism>
<feature type="compositionally biased region" description="Low complexity" evidence="2">
    <location>
        <begin position="661"/>
        <end position="674"/>
    </location>
</feature>
<dbReference type="GO" id="GO:0008017">
    <property type="term" value="F:microtubule binding"/>
    <property type="evidence" value="ECO:0007669"/>
    <property type="project" value="TreeGrafter"/>
</dbReference>
<feature type="compositionally biased region" description="Low complexity" evidence="2">
    <location>
        <begin position="514"/>
        <end position="534"/>
    </location>
</feature>
<reference evidence="4" key="1">
    <citation type="journal article" date="2004" name="Nature">
        <title>Genome duplication in the teleost fish Tetraodon nigroviridis reveals the early vertebrate proto-karyotype.</title>
        <authorList>
            <person name="Jaillon O."/>
            <person name="Aury J.-M."/>
            <person name="Brunet F."/>
            <person name="Petit J.-L."/>
            <person name="Stange-Thomann N."/>
            <person name="Mauceli E."/>
            <person name="Bouneau L."/>
            <person name="Fischer C."/>
            <person name="Ozouf-Costaz C."/>
            <person name="Bernot A."/>
            <person name="Nicaud S."/>
            <person name="Jaffe D."/>
            <person name="Fisher S."/>
            <person name="Lutfalla G."/>
            <person name="Dossat C."/>
            <person name="Segurens B."/>
            <person name="Dasilva C."/>
            <person name="Salanoubat M."/>
            <person name="Levy M."/>
            <person name="Boudet N."/>
            <person name="Castellano S."/>
            <person name="Anthouard V."/>
            <person name="Jubin C."/>
            <person name="Castelli V."/>
            <person name="Katinka M."/>
            <person name="Vacherie B."/>
            <person name="Biemont C."/>
            <person name="Skalli Z."/>
            <person name="Cattolico L."/>
            <person name="Poulain J."/>
            <person name="De Berardinis V."/>
            <person name="Cruaud C."/>
            <person name="Duprat S."/>
            <person name="Brottier P."/>
            <person name="Coutanceau J.-P."/>
            <person name="Gouzy J."/>
            <person name="Parra G."/>
            <person name="Lardier G."/>
            <person name="Chapple C."/>
            <person name="McKernan K.J."/>
            <person name="McEwan P."/>
            <person name="Bosak S."/>
            <person name="Kellis M."/>
            <person name="Volff J.-N."/>
            <person name="Guigo R."/>
            <person name="Zody M.C."/>
            <person name="Mesirov J."/>
            <person name="Lindblad-Toh K."/>
            <person name="Birren B."/>
            <person name="Nusbaum C."/>
            <person name="Kahn D."/>
            <person name="Robinson-Rechavi M."/>
            <person name="Laudet V."/>
            <person name="Schachter V."/>
            <person name="Quetier F."/>
            <person name="Saurin W."/>
            <person name="Scarpelli C."/>
            <person name="Wincker P."/>
            <person name="Lander E.S."/>
            <person name="Weissenbach J."/>
            <person name="Roest Crollius H."/>
        </authorList>
    </citation>
    <scope>NUCLEOTIDE SEQUENCE [LARGE SCALE GENOMIC DNA]</scope>
</reference>
<dbReference type="PANTHER" id="PTHR18947:SF30">
    <property type="entry name" value="GIRDIN"/>
    <property type="match status" value="1"/>
</dbReference>
<feature type="compositionally biased region" description="Polar residues" evidence="2">
    <location>
        <begin position="675"/>
        <end position="685"/>
    </location>
</feature>
<keyword evidence="4" id="KW-1185">Reference proteome</keyword>
<feature type="coiled-coil region" evidence="1">
    <location>
        <begin position="115"/>
        <end position="177"/>
    </location>
</feature>
<dbReference type="Proteomes" id="UP000007303">
    <property type="component" value="Unassembled WGS sequence"/>
</dbReference>
<keyword evidence="1" id="KW-0175">Coiled coil</keyword>
<dbReference type="Ensembl" id="ENSTNIT00000015245.1">
    <property type="protein sequence ID" value="ENSTNIP00000015043.1"/>
    <property type="gene ID" value="ENSTNIG00000012079.1"/>
</dbReference>
<dbReference type="PANTHER" id="PTHR18947">
    <property type="entry name" value="HOOK PROTEINS"/>
    <property type="match status" value="1"/>
</dbReference>
<dbReference type="GO" id="GO:0051959">
    <property type="term" value="F:dynein light intermediate chain binding"/>
    <property type="evidence" value="ECO:0007669"/>
    <property type="project" value="TreeGrafter"/>
</dbReference>
<protein>
    <submittedName>
        <fullName evidence="3">Coiled-coil domain containing 88Aa</fullName>
    </submittedName>
</protein>
<feature type="region of interest" description="Disordered" evidence="2">
    <location>
        <begin position="204"/>
        <end position="225"/>
    </location>
</feature>
<accession>H3D3F5</accession>
<feature type="region of interest" description="Disordered" evidence="2">
    <location>
        <begin position="661"/>
        <end position="685"/>
    </location>
</feature>
<dbReference type="GO" id="GO:0005737">
    <property type="term" value="C:cytoplasm"/>
    <property type="evidence" value="ECO:0007669"/>
    <property type="project" value="TreeGrafter"/>
</dbReference>
<proteinExistence type="predicted"/>
<feature type="region of interest" description="Disordered" evidence="2">
    <location>
        <begin position="547"/>
        <end position="566"/>
    </location>
</feature>
<dbReference type="OMA" id="ETHEATI"/>
<dbReference type="GO" id="GO:0030705">
    <property type="term" value="P:cytoskeleton-dependent intracellular transport"/>
    <property type="evidence" value="ECO:0007669"/>
    <property type="project" value="TreeGrafter"/>
</dbReference>
<evidence type="ECO:0000313" key="4">
    <source>
        <dbReference type="Proteomes" id="UP000007303"/>
    </source>
</evidence>
<evidence type="ECO:0000313" key="3">
    <source>
        <dbReference type="Ensembl" id="ENSTNIP00000015043.1"/>
    </source>
</evidence>
<dbReference type="GO" id="GO:0005813">
    <property type="term" value="C:centrosome"/>
    <property type="evidence" value="ECO:0007669"/>
    <property type="project" value="TreeGrafter"/>
</dbReference>
<sequence>RDNDLNRLVHELEMKVLNQESVRTEQEAQDSRFKMLESELELSLKKSLRIKEDKMADLEAHLQESSRLNQQLRQELSAVKLSYEALHQRQEELTVSCSTPPGDTGRVMTEWLRESQEATKELLKLKDHLIEVERNNATLQAERQAMQAQLKQLESHSESQQAQMLALQRQAVCLQENNTTLQTHNANLQVEKSTLTSQSASLMAQNAQLQQHQSGTESERDSAIREREELRGAHEQLLRDHERLAALHERQEMEYEALMGKHGGLKNAHRTLELEHRTLQDRHNSLLQQQEKLEDLEKALKEEQMRMALEKEQHRSSAAECCRLRDEKNWLNQTYRQLLNDNELLTTDHKQLKGQLNEVKLEHTWLEADFNKLKKEFQQLDISCTKLSNQCELLSQLKGNLEEENRHLLIQIDTLMLQNRTLLEQTMESKDLFHVEERQYIDKLHDLRRQKEKLEEKIMDQYRFYEPSVPRRRGNWITLKLKKLMKSSSREQEPEQAATPSLSDTAQTHPFCPDSSSCMSSDGSGGSSSTSAGDAILPQRTDLLNHLTRGEEEQERWVGSSEADDVEDKRTTLNSSFTTSILSTLHLNHPSMLPSDHLTNTTEAVQDVLELWLAGRRLHDDKDSDDSAVPSGFEDTEELQNHDCKHDLLLWHNGVQSRAQSESSGEFSLSLENEPWSNGSSPVQH</sequence>
<dbReference type="InParanoid" id="H3D3F5"/>
<feature type="compositionally biased region" description="Polar residues" evidence="2">
    <location>
        <begin position="498"/>
        <end position="508"/>
    </location>
</feature>
<feature type="compositionally biased region" description="Polar residues" evidence="2">
    <location>
        <begin position="204"/>
        <end position="216"/>
    </location>
</feature>